<comment type="similarity">
    <text evidence="1">Belongs to the peptidase U62 family.</text>
</comment>
<dbReference type="EMBL" id="JAUHJR010000004">
    <property type="protein sequence ID" value="MDN4161955.1"/>
    <property type="molecule type" value="Genomic_DNA"/>
</dbReference>
<dbReference type="Gene3D" id="3.30.2290.10">
    <property type="entry name" value="PmbA/TldD superfamily"/>
    <property type="match status" value="1"/>
</dbReference>
<keyword evidence="2" id="KW-0645">Protease</keyword>
<dbReference type="Pfam" id="PF01523">
    <property type="entry name" value="PmbA_TldD_1st"/>
    <property type="match status" value="1"/>
</dbReference>
<dbReference type="InterPro" id="IPR035068">
    <property type="entry name" value="TldD/PmbA_N"/>
</dbReference>
<dbReference type="InterPro" id="IPR036059">
    <property type="entry name" value="TldD/PmbA_sf"/>
</dbReference>
<sequence length="513" mass="55259">MSEPGLDPTFTALPHRDLGEVALSRARELGASHAEFRFERVRYQHVGVRDGALQGASDAEDLGFAVRVVHRGAWGFASGVVLTPEEAVRVADTAVQVARVAAAMTTTPVELAPEPTYDDVTWVSSYEVDPFTVPVAEKAALLVSWTERLRLGAAVDHASASLQQVDEHKYYADLAGTRTTQRRIRLQPSFEAMGAGADTFDSMASIAPPVGRGYEYLVGGSAGPLWDWDAELAEVPELLAEKLAAPSVEAGDYDLVIHPSNLWLTIHESIGHATELDRALGYEANYAGTSFATYDQLGSLQYGSPVMNVTGDRTVEHGLATTGFDDEGVATQRWDIVRDGVLVGYQLDRPMAAMKPELAGPDHAQGRSNGCAYADSPGHIPIQRMANVSLQPAPDGPSTAELISRVERGLYVVGDKSWSIDMQRYNFQFTGQRFHEIRDGEVVGQVRDAAYQSTTTDFWGSMEAVGGPQTWVLGGAFNCGKAQPGQVAAVSHGCPTALFRGVRILNTTDEAGH</sequence>
<evidence type="ECO:0000313" key="7">
    <source>
        <dbReference type="EMBL" id="MDN4161955.1"/>
    </source>
</evidence>
<keyword evidence="3" id="KW-0378">Hydrolase</keyword>
<evidence type="ECO:0000256" key="3">
    <source>
        <dbReference type="ARBA" id="ARBA00022801"/>
    </source>
</evidence>
<keyword evidence="8" id="KW-1185">Reference proteome</keyword>
<dbReference type="Proteomes" id="UP001168537">
    <property type="component" value="Unassembled WGS sequence"/>
</dbReference>
<comment type="caution">
    <text evidence="7">The sequence shown here is derived from an EMBL/GenBank/DDBJ whole genome shotgun (WGS) entry which is preliminary data.</text>
</comment>
<evidence type="ECO:0000259" key="5">
    <source>
        <dbReference type="Pfam" id="PF01523"/>
    </source>
</evidence>
<keyword evidence="4" id="KW-0482">Metalloprotease</keyword>
<evidence type="ECO:0000313" key="8">
    <source>
        <dbReference type="Proteomes" id="UP001168537"/>
    </source>
</evidence>
<proteinExistence type="inferred from homology"/>
<evidence type="ECO:0000259" key="6">
    <source>
        <dbReference type="Pfam" id="PF19289"/>
    </source>
</evidence>
<dbReference type="PANTHER" id="PTHR30624">
    <property type="entry name" value="UNCHARACTERIZED PROTEIN TLDD AND PMBA"/>
    <property type="match status" value="1"/>
</dbReference>
<feature type="domain" description="Metalloprotease TldD/E N-terminal" evidence="5">
    <location>
        <begin position="34"/>
        <end position="98"/>
    </location>
</feature>
<name>A0ABT8EUV2_9ACTN</name>
<dbReference type="RefSeq" id="WP_300960916.1">
    <property type="nucleotide sequence ID" value="NZ_JAUHJR010000004.1"/>
</dbReference>
<organism evidence="7 8">
    <name type="scientific">Nocardioides abyssi</name>
    <dbReference type="NCBI Taxonomy" id="3058370"/>
    <lineage>
        <taxon>Bacteria</taxon>
        <taxon>Bacillati</taxon>
        <taxon>Actinomycetota</taxon>
        <taxon>Actinomycetes</taxon>
        <taxon>Propionibacteriales</taxon>
        <taxon>Nocardioidaceae</taxon>
        <taxon>Nocardioides</taxon>
    </lineage>
</organism>
<reference evidence="7" key="1">
    <citation type="submission" date="2023-06" db="EMBL/GenBank/DDBJ databases">
        <title>Draft genome sequence of Nocardioides sp. SOB72.</title>
        <authorList>
            <person name="Zhang G."/>
        </authorList>
    </citation>
    <scope>NUCLEOTIDE SEQUENCE</scope>
    <source>
        <strain evidence="7">SOB72</strain>
    </source>
</reference>
<evidence type="ECO:0000256" key="1">
    <source>
        <dbReference type="ARBA" id="ARBA00005836"/>
    </source>
</evidence>
<accession>A0ABT8EUV2</accession>
<dbReference type="SUPFAM" id="SSF111283">
    <property type="entry name" value="Putative modulator of DNA gyrase, PmbA/TldD"/>
    <property type="match status" value="1"/>
</dbReference>
<dbReference type="InterPro" id="IPR002510">
    <property type="entry name" value="Metalloprtase-TldD/E_N"/>
</dbReference>
<feature type="domain" description="Metalloprotease TldD/E C-terminal" evidence="6">
    <location>
        <begin position="251"/>
        <end position="504"/>
    </location>
</feature>
<protein>
    <submittedName>
        <fullName evidence="7">TldD/PmbA family protein</fullName>
    </submittedName>
</protein>
<dbReference type="Pfam" id="PF19289">
    <property type="entry name" value="PmbA_TldD_3rd"/>
    <property type="match status" value="1"/>
</dbReference>
<dbReference type="PANTHER" id="PTHR30624:SF10">
    <property type="entry name" value="CONSERVED PROTEIN"/>
    <property type="match status" value="1"/>
</dbReference>
<gene>
    <name evidence="7" type="ORF">QWY29_11385</name>
</gene>
<dbReference type="InterPro" id="IPR051463">
    <property type="entry name" value="Peptidase_U62_metallo"/>
</dbReference>
<evidence type="ECO:0000256" key="4">
    <source>
        <dbReference type="ARBA" id="ARBA00023049"/>
    </source>
</evidence>
<evidence type="ECO:0000256" key="2">
    <source>
        <dbReference type="ARBA" id="ARBA00022670"/>
    </source>
</evidence>
<dbReference type="InterPro" id="IPR045569">
    <property type="entry name" value="Metalloprtase-TldD/E_C"/>
</dbReference>